<evidence type="ECO:0000256" key="3">
    <source>
        <dbReference type="PROSITE-ProRule" id="PRU10007"/>
    </source>
</evidence>
<organism evidence="6 7">
    <name type="scientific">Methylogaea oryzae</name>
    <dbReference type="NCBI Taxonomy" id="1295382"/>
    <lineage>
        <taxon>Bacteria</taxon>
        <taxon>Pseudomonadati</taxon>
        <taxon>Pseudomonadota</taxon>
        <taxon>Gammaproteobacteria</taxon>
        <taxon>Methylococcales</taxon>
        <taxon>Methylococcaceae</taxon>
        <taxon>Methylogaea</taxon>
    </lineage>
</organism>
<dbReference type="Proteomes" id="UP000824988">
    <property type="component" value="Chromosome"/>
</dbReference>
<evidence type="ECO:0000313" key="7">
    <source>
        <dbReference type="Proteomes" id="UP000824988"/>
    </source>
</evidence>
<dbReference type="Pfam" id="PF00171">
    <property type="entry name" value="Aldedh"/>
    <property type="match status" value="1"/>
</dbReference>
<dbReference type="InterPro" id="IPR016160">
    <property type="entry name" value="Ald_DH_CS_CYS"/>
</dbReference>
<dbReference type="PROSITE" id="PS00070">
    <property type="entry name" value="ALDEHYDE_DEHYDR_CYS"/>
    <property type="match status" value="1"/>
</dbReference>
<dbReference type="FunFam" id="3.40.309.10:FF:000017">
    <property type="entry name" value="Aldehyde dehydrogenase B"/>
    <property type="match status" value="1"/>
</dbReference>
<keyword evidence="2 4" id="KW-0560">Oxidoreductase</keyword>
<dbReference type="GO" id="GO:0004030">
    <property type="term" value="F:aldehyde dehydrogenase [NAD(P)+] activity"/>
    <property type="evidence" value="ECO:0007669"/>
    <property type="project" value="UniProtKB-ARBA"/>
</dbReference>
<keyword evidence="7" id="KW-1185">Reference proteome</keyword>
<evidence type="ECO:0000313" key="6">
    <source>
        <dbReference type="EMBL" id="BBL70787.1"/>
    </source>
</evidence>
<dbReference type="PANTHER" id="PTHR43111">
    <property type="entry name" value="ALDEHYDE DEHYDROGENASE B-RELATED"/>
    <property type="match status" value="1"/>
</dbReference>
<reference evidence="6" key="1">
    <citation type="submission" date="2019-06" db="EMBL/GenBank/DDBJ databases">
        <title>Complete genome sequence of Methylogaea oryzae strain JCM16910.</title>
        <authorList>
            <person name="Asakawa S."/>
        </authorList>
    </citation>
    <scope>NUCLEOTIDE SEQUENCE</scope>
    <source>
        <strain evidence="6">E10</strain>
    </source>
</reference>
<feature type="active site" evidence="3">
    <location>
        <position position="262"/>
    </location>
</feature>
<dbReference type="PANTHER" id="PTHR43111:SF1">
    <property type="entry name" value="ALDEHYDE DEHYDROGENASE B-RELATED"/>
    <property type="match status" value="1"/>
</dbReference>
<dbReference type="InterPro" id="IPR015590">
    <property type="entry name" value="Aldehyde_DH_dom"/>
</dbReference>
<dbReference type="EMBL" id="AP019782">
    <property type="protein sequence ID" value="BBL70787.1"/>
    <property type="molecule type" value="Genomic_DNA"/>
</dbReference>
<dbReference type="CDD" id="cd07116">
    <property type="entry name" value="ALDH_ACDHII-AcoD"/>
    <property type="match status" value="1"/>
</dbReference>
<evidence type="ECO:0000259" key="5">
    <source>
        <dbReference type="Pfam" id="PF00171"/>
    </source>
</evidence>
<dbReference type="FunFam" id="3.40.605.10:FF:000001">
    <property type="entry name" value="Aldehyde dehydrogenase 1"/>
    <property type="match status" value="1"/>
</dbReference>
<dbReference type="PROSITE" id="PS00687">
    <property type="entry name" value="ALDEHYDE_DEHYDR_GLU"/>
    <property type="match status" value="1"/>
</dbReference>
<dbReference type="AlphaFoldDB" id="A0A8D4VPD9"/>
<sequence>MSTFDPSRFGYTVPLKKRYDNFIGGRWVPPVQGRYFENITPITGQVYCEAARSSSDDIELALDAAHAARDAWGRTPVAERANLLLKIADRMEANLATLAAAETLDNGKPIRETLAADIPLAIDHFRYFAGCVRAQEGSLSEIDDDTVAYHFHEPLGVVGQIIPWNFPILMAVWKLAPALAAGNCVVLKPAEQTPTSILVLIELIADLLPAGVVNVVNGFGLEAGKPLATSSRIAKIAFTGETTTGRLIMQYASQNLIPVTLELGGKSPNIFFEDVCAQDDAFFDKAVEGFVMFALNQGEVCTCPSRALIQESIYERFMEKALKRVAAIKQGHPFEPDTMIAAQTSSEQLEKILSYIDIGKQEGAQCLIGGERNVMAGELQDGYYIKPTVFRGHNKMRIFQEEIFGPVVSVATFKDKDEALVMANDTLYGLGAGVWSRDGTLAYRMGREIKAGRVWTNCYHAYPAHAAFGGYKQSGIGRETHKMMLDHYQQTKNLLVSYSPKALGFF</sequence>
<evidence type="ECO:0000256" key="4">
    <source>
        <dbReference type="RuleBase" id="RU003345"/>
    </source>
</evidence>
<proteinExistence type="inferred from homology"/>
<comment type="similarity">
    <text evidence="1 4">Belongs to the aldehyde dehydrogenase family.</text>
</comment>
<gene>
    <name evidence="6" type="primary">aldA</name>
    <name evidence="6" type="ORF">MoryE10_13930</name>
</gene>
<dbReference type="KEGG" id="moz:MoryE10_13930"/>
<feature type="domain" description="Aldehyde dehydrogenase" evidence="5">
    <location>
        <begin position="27"/>
        <end position="493"/>
    </location>
</feature>
<protein>
    <submittedName>
        <fullName evidence="6">Aldehyde dehydrogenase</fullName>
    </submittedName>
</protein>
<name>A0A8D4VPD9_9GAMM</name>
<dbReference type="InterPro" id="IPR029510">
    <property type="entry name" value="Ald_DH_CS_GLU"/>
</dbReference>
<dbReference type="RefSeq" id="WP_221048643.1">
    <property type="nucleotide sequence ID" value="NZ_AP019782.1"/>
</dbReference>
<accession>A0A8D4VPD9</accession>
<evidence type="ECO:0000256" key="2">
    <source>
        <dbReference type="ARBA" id="ARBA00023002"/>
    </source>
</evidence>
<evidence type="ECO:0000256" key="1">
    <source>
        <dbReference type="ARBA" id="ARBA00009986"/>
    </source>
</evidence>